<dbReference type="CDD" id="cd07138">
    <property type="entry name" value="ALDH_CddD_SSP0762"/>
    <property type="match status" value="1"/>
</dbReference>
<dbReference type="AlphaFoldDB" id="C3MH12"/>
<feature type="domain" description="Aldehyde dehydrogenase" evidence="10">
    <location>
        <begin position="13"/>
        <end position="471"/>
    </location>
</feature>
<gene>
    <name evidence="11" type="ordered locus">NGR_c25410</name>
</gene>
<evidence type="ECO:0000259" key="10">
    <source>
        <dbReference type="Pfam" id="PF00171"/>
    </source>
</evidence>
<reference evidence="11 12" key="1">
    <citation type="journal article" date="2009" name="Appl. Environ. Microbiol.">
        <title>Rhizobium sp. strain NGR234 possesses a remarkable number of secretion systems.</title>
        <authorList>
            <person name="Schmeisser C."/>
            <person name="Liesegang H."/>
            <person name="Krysciak D."/>
            <person name="Bakkou N."/>
            <person name="Le Quere A."/>
            <person name="Wollherr A."/>
            <person name="Heinemeyer I."/>
            <person name="Morgenstern B."/>
            <person name="Pommerening-Roeser A."/>
            <person name="Flores M."/>
            <person name="Palacios R."/>
            <person name="Brenner S."/>
            <person name="Gottschalk G."/>
            <person name="Schmitz R.A."/>
            <person name="Broughton W.J."/>
            <person name="Perret X."/>
            <person name="Strittmatter A.W."/>
            <person name="Streit W.R."/>
        </authorList>
    </citation>
    <scope>NUCLEOTIDE SEQUENCE [LARGE SCALE GENOMIC DNA]</scope>
    <source>
        <strain evidence="12">NBRC 101917 / NGR234</strain>
    </source>
</reference>
<dbReference type="InterPro" id="IPR016163">
    <property type="entry name" value="Ald_DH_C"/>
</dbReference>
<evidence type="ECO:0000256" key="2">
    <source>
        <dbReference type="ARBA" id="ARBA00022723"/>
    </source>
</evidence>
<keyword evidence="12" id="KW-1185">Reference proteome</keyword>
<evidence type="ECO:0000256" key="6">
    <source>
        <dbReference type="ARBA" id="ARBA00023097"/>
    </source>
</evidence>
<dbReference type="OrthoDB" id="9812625at2"/>
<dbReference type="InterPro" id="IPR015590">
    <property type="entry name" value="Aldehyde_DH_dom"/>
</dbReference>
<evidence type="ECO:0000256" key="8">
    <source>
        <dbReference type="RuleBase" id="RU003345"/>
    </source>
</evidence>
<dbReference type="FunFam" id="3.40.309.10:FF:000012">
    <property type="entry name" value="Betaine aldehyde dehydrogenase"/>
    <property type="match status" value="1"/>
</dbReference>
<evidence type="ECO:0000256" key="5">
    <source>
        <dbReference type="ARBA" id="ARBA00023002"/>
    </source>
</evidence>
<dbReference type="HOGENOM" id="CLU_005391_0_0_5"/>
<dbReference type="GO" id="GO:0016620">
    <property type="term" value="F:oxidoreductase activity, acting on the aldehyde or oxo group of donors, NAD or NADP as acceptor"/>
    <property type="evidence" value="ECO:0007669"/>
    <property type="project" value="InterPro"/>
</dbReference>
<keyword evidence="9" id="KW-0175">Coiled coil</keyword>
<evidence type="ECO:0000256" key="4">
    <source>
        <dbReference type="ARBA" id="ARBA00022958"/>
    </source>
</evidence>
<proteinExistence type="inferred from homology"/>
<keyword evidence="2" id="KW-0479">Metal-binding</keyword>
<dbReference type="Proteomes" id="UP000001054">
    <property type="component" value="Chromosome"/>
</dbReference>
<dbReference type="SUPFAM" id="SSF53720">
    <property type="entry name" value="ALDH-like"/>
    <property type="match status" value="1"/>
</dbReference>
<keyword evidence="6" id="KW-0558">Oxidation</keyword>
<dbReference type="KEGG" id="rhi:NGR_c25410"/>
<keyword evidence="4" id="KW-0630">Potassium</keyword>
<evidence type="ECO:0000256" key="7">
    <source>
        <dbReference type="PROSITE-ProRule" id="PRU10007"/>
    </source>
</evidence>
<feature type="coiled-coil region" evidence="9">
    <location>
        <begin position="60"/>
        <end position="87"/>
    </location>
</feature>
<comment type="similarity">
    <text evidence="1 8">Belongs to the aldehyde dehydrogenase family.</text>
</comment>
<organism evidence="11 12">
    <name type="scientific">Sinorhizobium fredii (strain NBRC 101917 / NGR234)</name>
    <dbReference type="NCBI Taxonomy" id="394"/>
    <lineage>
        <taxon>Bacteria</taxon>
        <taxon>Pseudomonadati</taxon>
        <taxon>Pseudomonadota</taxon>
        <taxon>Alphaproteobacteria</taxon>
        <taxon>Hyphomicrobiales</taxon>
        <taxon>Rhizobiaceae</taxon>
        <taxon>Sinorhizobium/Ensifer group</taxon>
        <taxon>Sinorhizobium</taxon>
    </lineage>
</organism>
<sequence length="477" mass="51507">MLDKRKFYINGEWVEPAAQNDLYVLNPATEKPIAVISLGTAVDVDRAVAAAKRAFETYGRTSLEERLALLEKLLAIYKRRYDEMADTITAELGAPKTMSREQQADVGVGHLQGYIDALKRLKLREKLPNGDTLMREPIGVCGLITPWNWPANQIALKVVPALATGCTCVLKPSEFTPLNAMLYAEMIDEAGFPRGVFNLVNGDGLHAGAALSKHKDIDMMSFTGSTRAGIAVSKDAADTVKRVTLELGGKSPNIVFADADLEERVKASVLECFNNSGQSCDAPTRMLVERSAYEDVVAIARRAGREATVGDPTREGAHIGPLVSHIQYERVQALIEAGVGEGARLLVGGPGKPEGFETGYFVKPTIFADVDNAMRIAREEVFGPVLAIMPFDTEEEAIAIANDTSYGLAAYVQTGNPERAERVAARLRAGMVHINGGPHRYGSPFGGYKQSGNGREGGTFGLEDFLEVKTVHLPDAA</sequence>
<dbReference type="GO" id="GO:0046872">
    <property type="term" value="F:metal ion binding"/>
    <property type="evidence" value="ECO:0007669"/>
    <property type="project" value="UniProtKB-KW"/>
</dbReference>
<dbReference type="PROSITE" id="PS00687">
    <property type="entry name" value="ALDEHYDE_DEHYDR_GLU"/>
    <property type="match status" value="1"/>
</dbReference>
<protein>
    <submittedName>
        <fullName evidence="11">Aldehyde dehydrogenase</fullName>
    </submittedName>
</protein>
<dbReference type="Gene3D" id="3.40.309.10">
    <property type="entry name" value="Aldehyde Dehydrogenase, Chain A, domain 2"/>
    <property type="match status" value="1"/>
</dbReference>
<dbReference type="FunFam" id="3.40.605.10:FF:000007">
    <property type="entry name" value="NAD/NADP-dependent betaine aldehyde dehydrogenase"/>
    <property type="match status" value="1"/>
</dbReference>
<dbReference type="Pfam" id="PF00171">
    <property type="entry name" value="Aldedh"/>
    <property type="match status" value="1"/>
</dbReference>
<keyword evidence="3" id="KW-0521">NADP</keyword>
<evidence type="ECO:0000313" key="12">
    <source>
        <dbReference type="Proteomes" id="UP000001054"/>
    </source>
</evidence>
<dbReference type="PANTHER" id="PTHR42804">
    <property type="entry name" value="ALDEHYDE DEHYDROGENASE"/>
    <property type="match status" value="1"/>
</dbReference>
<dbReference type="InterPro" id="IPR016162">
    <property type="entry name" value="Ald_DH_N"/>
</dbReference>
<dbReference type="InterPro" id="IPR016161">
    <property type="entry name" value="Ald_DH/histidinol_DH"/>
</dbReference>
<dbReference type="Gene3D" id="3.40.605.10">
    <property type="entry name" value="Aldehyde Dehydrogenase, Chain A, domain 1"/>
    <property type="match status" value="1"/>
</dbReference>
<evidence type="ECO:0000313" key="11">
    <source>
        <dbReference type="EMBL" id="ACP26298.1"/>
    </source>
</evidence>
<dbReference type="EMBL" id="CP001389">
    <property type="protein sequence ID" value="ACP26298.1"/>
    <property type="molecule type" value="Genomic_DNA"/>
</dbReference>
<dbReference type="InterPro" id="IPR029510">
    <property type="entry name" value="Ald_DH_CS_GLU"/>
</dbReference>
<dbReference type="STRING" id="394.NGR_c25410"/>
<dbReference type="PANTHER" id="PTHR42804:SF1">
    <property type="entry name" value="ALDEHYDE DEHYDROGENASE-RELATED"/>
    <property type="match status" value="1"/>
</dbReference>
<accession>C3MH12</accession>
<feature type="active site" evidence="7">
    <location>
        <position position="246"/>
    </location>
</feature>
<evidence type="ECO:0000256" key="1">
    <source>
        <dbReference type="ARBA" id="ARBA00009986"/>
    </source>
</evidence>
<keyword evidence="5 8" id="KW-0560">Oxidoreductase</keyword>
<evidence type="ECO:0000256" key="9">
    <source>
        <dbReference type="SAM" id="Coils"/>
    </source>
</evidence>
<evidence type="ECO:0000256" key="3">
    <source>
        <dbReference type="ARBA" id="ARBA00022857"/>
    </source>
</evidence>
<dbReference type="eggNOG" id="COG1012">
    <property type="taxonomic scope" value="Bacteria"/>
</dbReference>
<name>C3MH12_SINFN</name>
<dbReference type="PATRIC" id="fig|394.7.peg.5362"/>
<dbReference type="RefSeq" id="WP_012709055.1">
    <property type="nucleotide sequence ID" value="NC_012587.1"/>
</dbReference>